<dbReference type="EMBL" id="CP000463">
    <property type="protein sequence ID" value="ABJ06636.1"/>
    <property type="molecule type" value="Genomic_DNA"/>
</dbReference>
<evidence type="ECO:0000313" key="2">
    <source>
        <dbReference type="EMBL" id="ABJ06636.1"/>
    </source>
</evidence>
<keyword evidence="1" id="KW-0812">Transmembrane</keyword>
<keyword evidence="1" id="KW-1133">Transmembrane helix</keyword>
<evidence type="ECO:0008006" key="3">
    <source>
        <dbReference type="Google" id="ProtNLM"/>
    </source>
</evidence>
<organism evidence="2">
    <name type="scientific">Rhodopseudomonas palustris (strain BisA53)</name>
    <dbReference type="NCBI Taxonomy" id="316055"/>
    <lineage>
        <taxon>Bacteria</taxon>
        <taxon>Pseudomonadati</taxon>
        <taxon>Pseudomonadota</taxon>
        <taxon>Alphaproteobacteria</taxon>
        <taxon>Hyphomicrobiales</taxon>
        <taxon>Nitrobacteraceae</taxon>
        <taxon>Rhodopseudomonas</taxon>
    </lineage>
</organism>
<dbReference type="Gene3D" id="1.20.5.340">
    <property type="match status" value="1"/>
</dbReference>
<proteinExistence type="predicted"/>
<feature type="transmembrane region" description="Helical" evidence="1">
    <location>
        <begin position="99"/>
        <end position="121"/>
    </location>
</feature>
<protein>
    <recommendedName>
        <fullName evidence="3">DUF1640 domain-containing protein</fullName>
    </recommendedName>
</protein>
<name>Q07N48_RHOP5</name>
<reference evidence="2" key="1">
    <citation type="submission" date="2006-09" db="EMBL/GenBank/DDBJ databases">
        <title>Complete sequence of Rhodopseudomonas palustris BisA53.</title>
        <authorList>
            <consortium name="US DOE Joint Genome Institute"/>
            <person name="Copeland A."/>
            <person name="Lucas S."/>
            <person name="Lapidus A."/>
            <person name="Barry K."/>
            <person name="Detter J.C."/>
            <person name="Glavina del Rio T."/>
            <person name="Hammon N."/>
            <person name="Israni S."/>
            <person name="Dalin E."/>
            <person name="Tice H."/>
            <person name="Pitluck S."/>
            <person name="Chain P."/>
            <person name="Malfatti S."/>
            <person name="Shin M."/>
            <person name="Vergez L."/>
            <person name="Schmutz J."/>
            <person name="Larimer F."/>
            <person name="Land M."/>
            <person name="Hauser L."/>
            <person name="Pelletier D.A."/>
            <person name="Kyrpides N."/>
            <person name="Kim E."/>
            <person name="Harwood C.S."/>
            <person name="Oda Y."/>
            <person name="Richardson P."/>
        </authorList>
    </citation>
    <scope>NUCLEOTIDE SEQUENCE [LARGE SCALE GENOMIC DNA]</scope>
    <source>
        <strain evidence="2">BisA53</strain>
    </source>
</reference>
<evidence type="ECO:0000256" key="1">
    <source>
        <dbReference type="SAM" id="Phobius"/>
    </source>
</evidence>
<dbReference type="AlphaFoldDB" id="Q07N48"/>
<gene>
    <name evidence="2" type="ordered locus">RPE_2699</name>
</gene>
<accession>Q07N48</accession>
<keyword evidence="1" id="KW-0472">Membrane</keyword>
<sequence length="124" mass="13059">MAFAFDTLGYAKRLRSAGVSNEQAEAHAEAAREFIMAELVTKADLLAVKADVLAVKSDLSAVKADILAVRSDFKADLLALKAELLTVIETQTLRLTVRLGGIVAVGVGVLAAAVGVLAFVLRQH</sequence>
<dbReference type="HOGENOM" id="CLU_127685_2_0_5"/>
<dbReference type="STRING" id="316055.RPE_2699"/>
<dbReference type="eggNOG" id="ENOG5033D1Q">
    <property type="taxonomic scope" value="Bacteria"/>
</dbReference>
<dbReference type="KEGG" id="rpe:RPE_2699"/>